<feature type="non-terminal residue" evidence="2">
    <location>
        <position position="1"/>
    </location>
</feature>
<feature type="domain" description="Secretion system C-terminal sorting" evidence="1">
    <location>
        <begin position="326"/>
        <end position="399"/>
    </location>
</feature>
<dbReference type="PANTHER" id="PTHR35279">
    <property type="match status" value="1"/>
</dbReference>
<dbReference type="PANTHER" id="PTHR35279:SF1">
    <property type="entry name" value="ARABINANASE_LEVANSUCRASE_INVERTASE"/>
    <property type="match status" value="1"/>
</dbReference>
<organism evidence="2">
    <name type="scientific">hydrothermal vent metagenome</name>
    <dbReference type="NCBI Taxonomy" id="652676"/>
    <lineage>
        <taxon>unclassified sequences</taxon>
        <taxon>metagenomes</taxon>
        <taxon>ecological metagenomes</taxon>
    </lineage>
</organism>
<sequence length="401" mass="44609">ANNYGTSTQIGTAVSFDGNEWVEKKDAPVLQLGSPGAWDDTEVETPYVIYVPSNPDSMKYMMWYSGATTENNLFDTDCFGFPAIYQIGLAFSSDGLNWTKYNNTTNDSLPLFSESDPVLSIPSYNGCTPDFVNSQPEVTIAVAEPCVLYEEGIYKMYCIGLGSTDTSWPPIGEVRIRILYTESNDGINWDPLQVILDIGDSTDFDSVLVMSPDVIKIDQSYWMFYPGNTTEEIWAGTEIGLATSTDGINFIKDPNNPLLKRTPGASNAYALNGPSAILFNDTLRVYYSAAQDSFPLLLPTIGYSFLDSPLSTLIPESFDNSVSTRIYPNPFSYSTTIEFENIQNEIHTLILFDAMGQLVRITENISTGLIKFRRMNLASGLYFFQLWTDRQVIATGKLLIE</sequence>
<gene>
    <name evidence="2" type="ORF">MNBD_BACTEROID06-98</name>
</gene>
<dbReference type="InterPro" id="IPR023296">
    <property type="entry name" value="Glyco_hydro_beta-prop_sf"/>
</dbReference>
<dbReference type="NCBIfam" id="TIGR04183">
    <property type="entry name" value="Por_Secre_tail"/>
    <property type="match status" value="1"/>
</dbReference>
<dbReference type="Gene3D" id="2.115.10.20">
    <property type="entry name" value="Glycosyl hydrolase domain, family 43"/>
    <property type="match status" value="2"/>
</dbReference>
<evidence type="ECO:0000259" key="1">
    <source>
        <dbReference type="Pfam" id="PF18962"/>
    </source>
</evidence>
<dbReference type="Pfam" id="PF18962">
    <property type="entry name" value="Por_Secre_tail"/>
    <property type="match status" value="1"/>
</dbReference>
<dbReference type="InterPro" id="IPR026444">
    <property type="entry name" value="Secre_tail"/>
</dbReference>
<protein>
    <recommendedName>
        <fullName evidence="1">Secretion system C-terminal sorting domain-containing protein</fullName>
    </recommendedName>
</protein>
<dbReference type="EMBL" id="UOES01000518">
    <property type="protein sequence ID" value="VAW29111.1"/>
    <property type="molecule type" value="Genomic_DNA"/>
</dbReference>
<accession>A0A3B0UDM9</accession>
<evidence type="ECO:0000313" key="2">
    <source>
        <dbReference type="EMBL" id="VAW29111.1"/>
    </source>
</evidence>
<proteinExistence type="predicted"/>
<reference evidence="2" key="1">
    <citation type="submission" date="2018-06" db="EMBL/GenBank/DDBJ databases">
        <authorList>
            <person name="Zhirakovskaya E."/>
        </authorList>
    </citation>
    <scope>NUCLEOTIDE SEQUENCE</scope>
</reference>
<name>A0A3B0UDM9_9ZZZZ</name>
<dbReference type="AlphaFoldDB" id="A0A3B0UDM9"/>
<dbReference type="SUPFAM" id="SSF75005">
    <property type="entry name" value="Arabinanase/levansucrase/invertase"/>
    <property type="match status" value="2"/>
</dbReference>